<dbReference type="InterPro" id="IPR011659">
    <property type="entry name" value="WD40"/>
</dbReference>
<dbReference type="RefSeq" id="WP_173970566.1">
    <property type="nucleotide sequence ID" value="NZ_CADCSU010000079.1"/>
</dbReference>
<evidence type="ECO:0000313" key="6">
    <source>
        <dbReference type="EMBL" id="CAA9198020.1"/>
    </source>
</evidence>
<dbReference type="Pfam" id="PF07676">
    <property type="entry name" value="PD40"/>
    <property type="match status" value="2"/>
</dbReference>
<keyword evidence="7" id="KW-1185">Reference proteome</keyword>
<dbReference type="InterPro" id="IPR036737">
    <property type="entry name" value="OmpA-like_sf"/>
</dbReference>
<reference evidence="6 7" key="1">
    <citation type="submission" date="2020-02" db="EMBL/GenBank/DDBJ databases">
        <authorList>
            <person name="Criscuolo A."/>
        </authorList>
    </citation>
    <scope>NUCLEOTIDE SEQUENCE [LARGE SCALE GENOMIC DNA]</scope>
    <source>
        <strain evidence="6">CIP105534</strain>
    </source>
</reference>
<evidence type="ECO:0000256" key="4">
    <source>
        <dbReference type="PROSITE-ProRule" id="PRU00473"/>
    </source>
</evidence>
<dbReference type="EMBL" id="CADCSU010000079">
    <property type="protein sequence ID" value="CAA9198020.1"/>
    <property type="molecule type" value="Genomic_DNA"/>
</dbReference>
<organism evidence="6 7">
    <name type="scientific">Flavobacterium bizetiae</name>
    <dbReference type="NCBI Taxonomy" id="2704140"/>
    <lineage>
        <taxon>Bacteria</taxon>
        <taxon>Pseudomonadati</taxon>
        <taxon>Bacteroidota</taxon>
        <taxon>Flavobacteriia</taxon>
        <taxon>Flavobacteriales</taxon>
        <taxon>Flavobacteriaceae</taxon>
        <taxon>Flavobacterium</taxon>
    </lineage>
</organism>
<dbReference type="PRINTS" id="PR01021">
    <property type="entry name" value="OMPADOMAIN"/>
</dbReference>
<keyword evidence="2 4" id="KW-0472">Membrane</keyword>
<dbReference type="SUPFAM" id="SSF48452">
    <property type="entry name" value="TPR-like"/>
    <property type="match status" value="1"/>
</dbReference>
<dbReference type="Gene3D" id="2.120.10.30">
    <property type="entry name" value="TolB, C-terminal domain"/>
    <property type="match status" value="1"/>
</dbReference>
<dbReference type="PROSITE" id="PS51123">
    <property type="entry name" value="OMPA_2"/>
    <property type="match status" value="1"/>
</dbReference>
<dbReference type="Pfam" id="PF13620">
    <property type="entry name" value="CarboxypepD_reg"/>
    <property type="match status" value="1"/>
</dbReference>
<gene>
    <name evidence="6" type="primary">pal_10</name>
    <name evidence="6" type="ORF">FLA105534_01923</name>
</gene>
<dbReference type="Proteomes" id="UP000479938">
    <property type="component" value="Unassembled WGS sequence"/>
</dbReference>
<dbReference type="SUPFAM" id="SSF103088">
    <property type="entry name" value="OmpA-like"/>
    <property type="match status" value="1"/>
</dbReference>
<dbReference type="GO" id="GO:0009279">
    <property type="term" value="C:cell outer membrane"/>
    <property type="evidence" value="ECO:0007669"/>
    <property type="project" value="UniProtKB-SubCell"/>
</dbReference>
<protein>
    <submittedName>
        <fullName evidence="6">Peptidoglycan-associated lipoprotein</fullName>
    </submittedName>
</protein>
<dbReference type="Pfam" id="PF00691">
    <property type="entry name" value="OmpA"/>
    <property type="match status" value="1"/>
</dbReference>
<dbReference type="Gene3D" id="3.30.1330.60">
    <property type="entry name" value="OmpA-like domain"/>
    <property type="match status" value="1"/>
</dbReference>
<dbReference type="AlphaFoldDB" id="A0A6J4GIA4"/>
<proteinExistence type="predicted"/>
<dbReference type="InterPro" id="IPR006665">
    <property type="entry name" value="OmpA-like"/>
</dbReference>
<dbReference type="SUPFAM" id="SSF49478">
    <property type="entry name" value="Cna protein B-type domain"/>
    <property type="match status" value="1"/>
</dbReference>
<dbReference type="CDD" id="cd07185">
    <property type="entry name" value="OmpA_C-like"/>
    <property type="match status" value="1"/>
</dbReference>
<comment type="subcellular location">
    <subcellularLocation>
        <location evidence="1">Cell outer membrane</location>
    </subcellularLocation>
</comment>
<evidence type="ECO:0000256" key="3">
    <source>
        <dbReference type="ARBA" id="ARBA00023237"/>
    </source>
</evidence>
<name>A0A6J4GIA4_9FLAO</name>
<dbReference type="Gene3D" id="1.25.40.10">
    <property type="entry name" value="Tetratricopeptide repeat domain"/>
    <property type="match status" value="1"/>
</dbReference>
<dbReference type="PANTHER" id="PTHR30329">
    <property type="entry name" value="STATOR ELEMENT OF FLAGELLAR MOTOR COMPLEX"/>
    <property type="match status" value="1"/>
</dbReference>
<dbReference type="Gene3D" id="2.60.40.1120">
    <property type="entry name" value="Carboxypeptidase-like, regulatory domain"/>
    <property type="match status" value="1"/>
</dbReference>
<evidence type="ECO:0000256" key="1">
    <source>
        <dbReference type="ARBA" id="ARBA00004442"/>
    </source>
</evidence>
<evidence type="ECO:0000256" key="2">
    <source>
        <dbReference type="ARBA" id="ARBA00023136"/>
    </source>
</evidence>
<dbReference type="PANTHER" id="PTHR30329:SF21">
    <property type="entry name" value="LIPOPROTEIN YIAD-RELATED"/>
    <property type="match status" value="1"/>
</dbReference>
<evidence type="ECO:0000313" key="7">
    <source>
        <dbReference type="Proteomes" id="UP000479938"/>
    </source>
</evidence>
<accession>A0A6J4GIA4</accession>
<evidence type="ECO:0000259" key="5">
    <source>
        <dbReference type="PROSITE" id="PS51123"/>
    </source>
</evidence>
<dbReference type="InterPro" id="IPR011042">
    <property type="entry name" value="6-blade_b-propeller_TolB-like"/>
</dbReference>
<dbReference type="InterPro" id="IPR050330">
    <property type="entry name" value="Bact_OuterMem_StrucFunc"/>
</dbReference>
<dbReference type="InterPro" id="IPR011990">
    <property type="entry name" value="TPR-like_helical_dom_sf"/>
</dbReference>
<keyword evidence="3" id="KW-0998">Cell outer membrane</keyword>
<feature type="domain" description="OmpA-like" evidence="5">
    <location>
        <begin position="524"/>
        <end position="645"/>
    </location>
</feature>
<sequence length="645" mass="72294">MKLKIVVSILIVVLGLESYAQNNKIKKAEKEYGQLAYIDAIKIYENVAEKGYKSVDLFQKLGNSYYFNAQLPQANKWYAALFALNQIVDPEYYFRYSQTLKSVGDYDGADRMLNAFNKINSNDSRAKLYEANKDYYAVIKENSERYVIETLDINSDLSDYGTSFLGDKIVFASTREQRGIAKRTQKWTNQAFSTLYTAKVNANGTLEKAQPFSNIVDSKFNEATPVFTKDGKTMYFTRNNYNEGKKGKDTQGTTLLKLYKATLENGKWSNVKELPFNSDDFSTAHPALSPDEKTLYFASNRPGTLGESDIYKVAIYDNNLFGIPENLGNTINTEGKETFPFVSAENELYFSSNGHPGLGGLDVFVAKINSNGSFGNVSNVGTPINGSMDDFAFIIDTNTSKGYFSSNREGGKGYDDIYQFIETRKLSCEQVLAGKVTDKKTNSFLAGAKVLLLDEQMNVIKELSTDDKGSFSYEKAECGKVYYVRVSKEDYLTTEEKVTIPTEKGKTDINIGLEKNIEKITTGTDLAKVFAIEMIYFDLDKFNIRPDAALDISKVVEVMKQYPTMKVEVASHTDSRASKAYNLALSQKRAQSTMDFMIKSGIDKSRLIAKGYGESQLVNKCADGVACSEEEHQQNRRSQFIITAM</sequence>
<dbReference type="SUPFAM" id="SSF82171">
    <property type="entry name" value="DPP6 N-terminal domain-like"/>
    <property type="match status" value="1"/>
</dbReference>
<dbReference type="InterPro" id="IPR006664">
    <property type="entry name" value="OMP_bac"/>
</dbReference>
<keyword evidence="6" id="KW-0449">Lipoprotein</keyword>